<evidence type="ECO:0000313" key="8">
    <source>
        <dbReference type="Proteomes" id="UP000612808"/>
    </source>
</evidence>
<evidence type="ECO:0000256" key="2">
    <source>
        <dbReference type="ARBA" id="ARBA00012274"/>
    </source>
</evidence>
<dbReference type="Proteomes" id="UP000612808">
    <property type="component" value="Unassembled WGS sequence"/>
</dbReference>
<evidence type="ECO:0000259" key="6">
    <source>
        <dbReference type="Pfam" id="PF12637"/>
    </source>
</evidence>
<keyword evidence="3" id="KW-0237">DNA synthesis</keyword>
<dbReference type="RefSeq" id="WP_203655278.1">
    <property type="nucleotide sequence ID" value="NZ_BAAAZM010000002.1"/>
</dbReference>
<proteinExistence type="inferred from homology"/>
<dbReference type="GO" id="GO:0004748">
    <property type="term" value="F:ribonucleoside-diphosphate reductase activity, thioredoxin disulfide as acceptor"/>
    <property type="evidence" value="ECO:0007669"/>
    <property type="project" value="UniProtKB-EC"/>
</dbReference>
<protein>
    <recommendedName>
        <fullName evidence="2">ribonucleoside-diphosphate reductase</fullName>
        <ecNumber evidence="2">1.17.4.1</ecNumber>
    </recommendedName>
</protein>
<dbReference type="GO" id="GO:0071897">
    <property type="term" value="P:DNA biosynthetic process"/>
    <property type="evidence" value="ECO:0007669"/>
    <property type="project" value="UniProtKB-KW"/>
</dbReference>
<organism evidence="7 8">
    <name type="scientific">Actinocatenispora rupis</name>
    <dbReference type="NCBI Taxonomy" id="519421"/>
    <lineage>
        <taxon>Bacteria</taxon>
        <taxon>Bacillati</taxon>
        <taxon>Actinomycetota</taxon>
        <taxon>Actinomycetes</taxon>
        <taxon>Micromonosporales</taxon>
        <taxon>Micromonosporaceae</taxon>
        <taxon>Actinocatenispora</taxon>
    </lineage>
</organism>
<evidence type="ECO:0000256" key="4">
    <source>
        <dbReference type="ARBA" id="ARBA00022741"/>
    </source>
</evidence>
<keyword evidence="4" id="KW-0547">Nucleotide-binding</keyword>
<dbReference type="EC" id="1.17.4.1" evidence="2"/>
<comment type="catalytic activity">
    <reaction evidence="5">
        <text>a 2'-deoxyribonucleoside 5'-diphosphate + [thioredoxin]-disulfide + H2O = a ribonucleoside 5'-diphosphate + [thioredoxin]-dithiol</text>
        <dbReference type="Rhea" id="RHEA:23252"/>
        <dbReference type="Rhea" id="RHEA-COMP:10698"/>
        <dbReference type="Rhea" id="RHEA-COMP:10700"/>
        <dbReference type="ChEBI" id="CHEBI:15377"/>
        <dbReference type="ChEBI" id="CHEBI:29950"/>
        <dbReference type="ChEBI" id="CHEBI:50058"/>
        <dbReference type="ChEBI" id="CHEBI:57930"/>
        <dbReference type="ChEBI" id="CHEBI:73316"/>
        <dbReference type="EC" id="1.17.4.1"/>
    </reaction>
</comment>
<dbReference type="InterPro" id="IPR024434">
    <property type="entry name" value="TSCPD_dom"/>
</dbReference>
<sequence>MAATEAVRRRVPRERVSQTRQFVIGGAEGTLTTGTQDDGQLGEIFLRIGKQGSTLSGLAEALSIVTSLALQYGTPLDLIAQHLQGTRFEPAGLTDDPEVPEVSSLLDYLGRRLAIDFPYRD</sequence>
<dbReference type="Pfam" id="PF12637">
    <property type="entry name" value="TSCPD"/>
    <property type="match status" value="1"/>
</dbReference>
<evidence type="ECO:0000256" key="1">
    <source>
        <dbReference type="ARBA" id="ARBA00007405"/>
    </source>
</evidence>
<reference evidence="7" key="1">
    <citation type="submission" date="2021-01" db="EMBL/GenBank/DDBJ databases">
        <title>Whole genome shotgun sequence of Actinocatenispora rupis NBRC 107355.</title>
        <authorList>
            <person name="Komaki H."/>
            <person name="Tamura T."/>
        </authorList>
    </citation>
    <scope>NUCLEOTIDE SEQUENCE</scope>
    <source>
        <strain evidence="7">NBRC 107355</strain>
    </source>
</reference>
<accession>A0A8J3J4U0</accession>
<keyword evidence="8" id="KW-1185">Reference proteome</keyword>
<evidence type="ECO:0000256" key="5">
    <source>
        <dbReference type="ARBA" id="ARBA00047754"/>
    </source>
</evidence>
<name>A0A8J3J4U0_9ACTN</name>
<gene>
    <name evidence="7" type="ORF">Aru02nite_10410</name>
</gene>
<comment type="similarity">
    <text evidence="1">Belongs to the ribonucleoside diphosphate reductase class-2 family.</text>
</comment>
<evidence type="ECO:0000313" key="7">
    <source>
        <dbReference type="EMBL" id="GID10152.1"/>
    </source>
</evidence>
<evidence type="ECO:0000256" key="3">
    <source>
        <dbReference type="ARBA" id="ARBA00022634"/>
    </source>
</evidence>
<feature type="domain" description="TSCPD" evidence="6">
    <location>
        <begin position="12"/>
        <end position="115"/>
    </location>
</feature>
<dbReference type="GO" id="GO:0000166">
    <property type="term" value="F:nucleotide binding"/>
    <property type="evidence" value="ECO:0007669"/>
    <property type="project" value="UniProtKB-KW"/>
</dbReference>
<dbReference type="EMBL" id="BOMB01000004">
    <property type="protein sequence ID" value="GID10152.1"/>
    <property type="molecule type" value="Genomic_DNA"/>
</dbReference>
<comment type="caution">
    <text evidence="7">The sequence shown here is derived from an EMBL/GenBank/DDBJ whole genome shotgun (WGS) entry which is preliminary data.</text>
</comment>
<dbReference type="AlphaFoldDB" id="A0A8J3J4U0"/>